<keyword evidence="3" id="KW-1185">Reference proteome</keyword>
<proteinExistence type="inferred from homology"/>
<gene>
    <name evidence="2" type="ORF">BOTCAL_0296g00100</name>
</gene>
<accession>A0A4Y8CUJ6</accession>
<dbReference type="OrthoDB" id="3687641at2759"/>
<evidence type="ECO:0000256" key="1">
    <source>
        <dbReference type="ARBA" id="ARBA00035112"/>
    </source>
</evidence>
<dbReference type="Pfam" id="PF11807">
    <property type="entry name" value="UstYa"/>
    <property type="match status" value="1"/>
</dbReference>
<comment type="caution">
    <text evidence="2">The sequence shown here is derived from an EMBL/GenBank/DDBJ whole genome shotgun (WGS) entry which is preliminary data.</text>
</comment>
<dbReference type="Proteomes" id="UP000297299">
    <property type="component" value="Unassembled WGS sequence"/>
</dbReference>
<name>A0A4Y8CUJ6_9HELO</name>
<protein>
    <submittedName>
        <fullName evidence="2">Uncharacterized protein</fullName>
    </submittedName>
</protein>
<reference evidence="2 3" key="1">
    <citation type="submission" date="2017-11" db="EMBL/GenBank/DDBJ databases">
        <title>Comparative genomics of Botrytis spp.</title>
        <authorList>
            <person name="Valero-Jimenez C.A."/>
            <person name="Tapia P."/>
            <person name="Veloso J."/>
            <person name="Silva-Moreno E."/>
            <person name="Staats M."/>
            <person name="Valdes J.H."/>
            <person name="Van Kan J.A.L."/>
        </authorList>
    </citation>
    <scope>NUCLEOTIDE SEQUENCE [LARGE SCALE GENOMIC DNA]</scope>
    <source>
        <strain evidence="2 3">MUCL2830</strain>
    </source>
</reference>
<organism evidence="2 3">
    <name type="scientific">Botryotinia calthae</name>
    <dbReference type="NCBI Taxonomy" id="38488"/>
    <lineage>
        <taxon>Eukaryota</taxon>
        <taxon>Fungi</taxon>
        <taxon>Dikarya</taxon>
        <taxon>Ascomycota</taxon>
        <taxon>Pezizomycotina</taxon>
        <taxon>Leotiomycetes</taxon>
        <taxon>Helotiales</taxon>
        <taxon>Sclerotiniaceae</taxon>
        <taxon>Botryotinia</taxon>
    </lineage>
</organism>
<dbReference type="InterPro" id="IPR021765">
    <property type="entry name" value="UstYa-like"/>
</dbReference>
<evidence type="ECO:0000313" key="2">
    <source>
        <dbReference type="EMBL" id="TEY48290.1"/>
    </source>
</evidence>
<dbReference type="STRING" id="38488.A0A4Y8CUJ6"/>
<evidence type="ECO:0000313" key="3">
    <source>
        <dbReference type="Proteomes" id="UP000297299"/>
    </source>
</evidence>
<sequence>MCTIDIGIMGKIWVHPEAPETYQDFNTSHKCRDFDAVKNWAQQRQMTAEAPADFLQQPEEGYTVYSAYP</sequence>
<dbReference type="GO" id="GO:0043386">
    <property type="term" value="P:mycotoxin biosynthetic process"/>
    <property type="evidence" value="ECO:0007669"/>
    <property type="project" value="InterPro"/>
</dbReference>
<dbReference type="EMBL" id="PHWZ01000295">
    <property type="protein sequence ID" value="TEY48290.1"/>
    <property type="molecule type" value="Genomic_DNA"/>
</dbReference>
<comment type="similarity">
    <text evidence="1">Belongs to the ustYa family.</text>
</comment>
<dbReference type="AlphaFoldDB" id="A0A4Y8CUJ6"/>